<evidence type="ECO:0000313" key="3">
    <source>
        <dbReference type="Proteomes" id="UP001597368"/>
    </source>
</evidence>
<dbReference type="EMBL" id="JBHUFV010000015">
    <property type="protein sequence ID" value="MFD1931641.1"/>
    <property type="molecule type" value="Genomic_DNA"/>
</dbReference>
<sequence>MKFIVATLSLSLFFLVGLVSPAQASDNPSYVCTTVDLSDDGDLTGIRCRPSGGAPATGPIVGPFAVWSPLRLLQIIICHSGQAYTPDGIIGTDCRSIF</sequence>
<organism evidence="2 3">
    <name type="scientific">Nonomuraea mangrovi</name>
    <dbReference type="NCBI Taxonomy" id="2316207"/>
    <lineage>
        <taxon>Bacteria</taxon>
        <taxon>Bacillati</taxon>
        <taxon>Actinomycetota</taxon>
        <taxon>Actinomycetes</taxon>
        <taxon>Streptosporangiales</taxon>
        <taxon>Streptosporangiaceae</taxon>
        <taxon>Nonomuraea</taxon>
    </lineage>
</organism>
<protein>
    <submittedName>
        <fullName evidence="2">Uncharacterized protein</fullName>
    </submittedName>
</protein>
<accession>A0ABW4SR50</accession>
<proteinExistence type="predicted"/>
<keyword evidence="1" id="KW-0732">Signal</keyword>
<comment type="caution">
    <text evidence="2">The sequence shown here is derived from an EMBL/GenBank/DDBJ whole genome shotgun (WGS) entry which is preliminary data.</text>
</comment>
<keyword evidence="3" id="KW-1185">Reference proteome</keyword>
<reference evidence="3" key="1">
    <citation type="journal article" date="2019" name="Int. J. Syst. Evol. Microbiol.">
        <title>The Global Catalogue of Microorganisms (GCM) 10K type strain sequencing project: providing services to taxonomists for standard genome sequencing and annotation.</title>
        <authorList>
            <consortium name="The Broad Institute Genomics Platform"/>
            <consortium name="The Broad Institute Genome Sequencing Center for Infectious Disease"/>
            <person name="Wu L."/>
            <person name="Ma J."/>
        </authorList>
    </citation>
    <scope>NUCLEOTIDE SEQUENCE [LARGE SCALE GENOMIC DNA]</scope>
    <source>
        <strain evidence="3">ICMP 6774ER</strain>
    </source>
</reference>
<feature type="signal peptide" evidence="1">
    <location>
        <begin position="1"/>
        <end position="24"/>
    </location>
</feature>
<feature type="chain" id="PRO_5045339994" evidence="1">
    <location>
        <begin position="25"/>
        <end position="98"/>
    </location>
</feature>
<dbReference type="RefSeq" id="WP_379571150.1">
    <property type="nucleotide sequence ID" value="NZ_JBHUFV010000015.1"/>
</dbReference>
<evidence type="ECO:0000256" key="1">
    <source>
        <dbReference type="SAM" id="SignalP"/>
    </source>
</evidence>
<dbReference type="Proteomes" id="UP001597368">
    <property type="component" value="Unassembled WGS sequence"/>
</dbReference>
<name>A0ABW4SR50_9ACTN</name>
<evidence type="ECO:0000313" key="2">
    <source>
        <dbReference type="EMBL" id="MFD1931641.1"/>
    </source>
</evidence>
<gene>
    <name evidence="2" type="ORF">ACFSKW_09140</name>
</gene>